<dbReference type="STRING" id="744872.Spica_0859"/>
<feature type="domain" description="DUF4349" evidence="2">
    <location>
        <begin position="82"/>
        <end position="283"/>
    </location>
</feature>
<dbReference type="InterPro" id="IPR025645">
    <property type="entry name" value="DUF4349"/>
</dbReference>
<evidence type="ECO:0000259" key="2">
    <source>
        <dbReference type="Pfam" id="PF14257"/>
    </source>
</evidence>
<name>F8F1G0_GRAC1</name>
<sequence length="303" mass="33712">MNSSRFVFMSVVFVTALFMGCSKNEAAFTSLDRGPKLMAEAPLMAESRTRADSGEVAKLVSDTAGQAGSAEANRSEAGSDGRKLIYTASLTIAVPEVQDAAKKLETQLTAFKAYIASQDWYESSISYEIKVPVEHFHALLESLGSAGKIRRKTVQARDVTEYYYDLENRVKNKRILVERYQTYLRNAKNVEDLLNVERFLNDATTDLESLEGSFRGLVKQVEYATISLTLEPLVTTSTSSPTLGERLRNLFNSFSSFLQSAIVILIALIIYGIPLVLILALLWLLLFGRVGLVKKIFILVNRK</sequence>
<evidence type="ECO:0000313" key="4">
    <source>
        <dbReference type="Proteomes" id="UP000000503"/>
    </source>
</evidence>
<keyword evidence="4" id="KW-1185">Reference proteome</keyword>
<keyword evidence="1" id="KW-1133">Transmembrane helix</keyword>
<dbReference type="eggNOG" id="COG3206">
    <property type="taxonomic scope" value="Bacteria"/>
</dbReference>
<dbReference type="Pfam" id="PF14257">
    <property type="entry name" value="DUF4349"/>
    <property type="match status" value="1"/>
</dbReference>
<evidence type="ECO:0000256" key="1">
    <source>
        <dbReference type="SAM" id="Phobius"/>
    </source>
</evidence>
<dbReference type="KEGG" id="scd:Spica_0859"/>
<evidence type="ECO:0000313" key="3">
    <source>
        <dbReference type="EMBL" id="AEJ19013.1"/>
    </source>
</evidence>
<dbReference type="Proteomes" id="UP000000503">
    <property type="component" value="Chromosome"/>
</dbReference>
<dbReference type="RefSeq" id="WP_013968324.1">
    <property type="nucleotide sequence ID" value="NC_015732.1"/>
</dbReference>
<feature type="transmembrane region" description="Helical" evidence="1">
    <location>
        <begin position="257"/>
        <end position="286"/>
    </location>
</feature>
<keyword evidence="1" id="KW-0812">Transmembrane</keyword>
<gene>
    <name evidence="3" type="ordered locus">Spica_0859</name>
</gene>
<dbReference type="EMBL" id="CP002868">
    <property type="protein sequence ID" value="AEJ19013.1"/>
    <property type="molecule type" value="Genomic_DNA"/>
</dbReference>
<proteinExistence type="predicted"/>
<reference evidence="4" key="1">
    <citation type="journal article" date="2013" name="Stand. Genomic Sci.">
        <title>Genome sequence of the thermophilic fresh-water bacterium Spirochaeta caldaria type strain (H1(T)), reclassification of Spirochaeta caldaria, Spirochaeta stenostrepta, and Spirochaeta zuelzerae in the genus Treponema as Treponema caldaria comb. nov., Treponema stenostrepta comb. nov., and Treponema zuelzerae comb. nov., and emendation of the genus Treponema.</title>
        <authorList>
            <person name="Abt B."/>
            <person name="Goker M."/>
            <person name="Scheuner C."/>
            <person name="Han C."/>
            <person name="Lu M."/>
            <person name="Misra M."/>
            <person name="Lapidus A."/>
            <person name="Nolan M."/>
            <person name="Lucas S."/>
            <person name="Hammon N."/>
            <person name="Deshpande S."/>
            <person name="Cheng J.F."/>
            <person name="Tapia R."/>
            <person name="Goodwin L.A."/>
            <person name="Pitluck S."/>
            <person name="Liolios K."/>
            <person name="Pagani I."/>
            <person name="Ivanova N."/>
            <person name="Mavromatis K."/>
            <person name="Mikhailova N."/>
            <person name="Huntemann M."/>
            <person name="Pati A."/>
            <person name="Chen A."/>
            <person name="Palaniappan K."/>
            <person name="Land M."/>
            <person name="Hauser L."/>
            <person name="Jeffries C.D."/>
            <person name="Rohde M."/>
            <person name="Spring S."/>
            <person name="Gronow S."/>
            <person name="Detter J.C."/>
            <person name="Bristow J."/>
            <person name="Eisen J.A."/>
            <person name="Markowitz V."/>
            <person name="Hugenholtz P."/>
            <person name="Kyrpides N.C."/>
            <person name="Woyke T."/>
            <person name="Klenk H.P."/>
        </authorList>
    </citation>
    <scope>NUCLEOTIDE SEQUENCE</scope>
    <source>
        <strain evidence="4">ATCC 51460 / DSM 7334 / H1</strain>
    </source>
</reference>
<protein>
    <recommendedName>
        <fullName evidence="2">DUF4349 domain-containing protein</fullName>
    </recommendedName>
</protein>
<dbReference type="HOGENOM" id="CLU_046535_2_0_12"/>
<dbReference type="AlphaFoldDB" id="F8F1G0"/>
<keyword evidence="1" id="KW-0472">Membrane</keyword>
<accession>F8F1G0</accession>
<organism evidence="3 4">
    <name type="scientific">Gracilinema caldarium (strain ATCC 51460 / DSM 7334 / H1)</name>
    <name type="common">Treponema caldarium</name>
    <dbReference type="NCBI Taxonomy" id="744872"/>
    <lineage>
        <taxon>Bacteria</taxon>
        <taxon>Pseudomonadati</taxon>
        <taxon>Spirochaetota</taxon>
        <taxon>Spirochaetia</taxon>
        <taxon>Spirochaetales</taxon>
        <taxon>Breznakiellaceae</taxon>
        <taxon>Gracilinema</taxon>
    </lineage>
</organism>
<dbReference type="PROSITE" id="PS51257">
    <property type="entry name" value="PROKAR_LIPOPROTEIN"/>
    <property type="match status" value="1"/>
</dbReference>